<organism evidence="2 3">
    <name type="scientific">Octopus vulgaris</name>
    <name type="common">Common octopus</name>
    <dbReference type="NCBI Taxonomy" id="6645"/>
    <lineage>
        <taxon>Eukaryota</taxon>
        <taxon>Metazoa</taxon>
        <taxon>Spiralia</taxon>
        <taxon>Lophotrochozoa</taxon>
        <taxon>Mollusca</taxon>
        <taxon>Cephalopoda</taxon>
        <taxon>Coleoidea</taxon>
        <taxon>Octopodiformes</taxon>
        <taxon>Octopoda</taxon>
        <taxon>Incirrata</taxon>
        <taxon>Octopodidae</taxon>
        <taxon>Octopus</taxon>
    </lineage>
</organism>
<feature type="region of interest" description="Disordered" evidence="1">
    <location>
        <begin position="1"/>
        <end position="20"/>
    </location>
</feature>
<sequence>MLYRKGGPFNGSNSVRNPMRMNNKRDSWIKENIRLEYLVQGLASLKQDISVNYFVLSKSLTRPTKSVCYSGYKATKRSFECMPKNLQIWL</sequence>
<dbReference type="Proteomes" id="UP001162480">
    <property type="component" value="Chromosome 15"/>
</dbReference>
<reference evidence="2" key="1">
    <citation type="submission" date="2023-08" db="EMBL/GenBank/DDBJ databases">
        <authorList>
            <person name="Alioto T."/>
            <person name="Alioto T."/>
            <person name="Gomez Garrido J."/>
        </authorList>
    </citation>
    <scope>NUCLEOTIDE SEQUENCE</scope>
</reference>
<keyword evidence="3" id="KW-1185">Reference proteome</keyword>
<name>A0AA36FEA0_OCTVU</name>
<evidence type="ECO:0000313" key="3">
    <source>
        <dbReference type="Proteomes" id="UP001162480"/>
    </source>
</evidence>
<dbReference type="EMBL" id="OX597828">
    <property type="protein sequence ID" value="CAI9733999.1"/>
    <property type="molecule type" value="Genomic_DNA"/>
</dbReference>
<protein>
    <submittedName>
        <fullName evidence="2">Uncharacterized protein</fullName>
    </submittedName>
</protein>
<dbReference type="AlphaFoldDB" id="A0AA36FEA0"/>
<gene>
    <name evidence="2" type="ORF">OCTVUL_1B015892</name>
</gene>
<evidence type="ECO:0000256" key="1">
    <source>
        <dbReference type="SAM" id="MobiDB-lite"/>
    </source>
</evidence>
<accession>A0AA36FEA0</accession>
<evidence type="ECO:0000313" key="2">
    <source>
        <dbReference type="EMBL" id="CAI9733999.1"/>
    </source>
</evidence>
<proteinExistence type="predicted"/>